<dbReference type="AlphaFoldDB" id="W0DRF3"/>
<protein>
    <recommendedName>
        <fullName evidence="3">Fe-S oxidoreductase</fullName>
    </recommendedName>
</protein>
<organism evidence="1 2">
    <name type="scientific">Thioalkalivibrio paradoxus ARh 1</name>
    <dbReference type="NCBI Taxonomy" id="713585"/>
    <lineage>
        <taxon>Bacteria</taxon>
        <taxon>Pseudomonadati</taxon>
        <taxon>Pseudomonadota</taxon>
        <taxon>Gammaproteobacteria</taxon>
        <taxon>Chromatiales</taxon>
        <taxon>Ectothiorhodospiraceae</taxon>
        <taxon>Thioalkalivibrio</taxon>
    </lineage>
</organism>
<dbReference type="KEGG" id="tti:THITH_15440"/>
<proteinExistence type="predicted"/>
<dbReference type="PANTHER" id="PTHR35866:SF1">
    <property type="entry name" value="YKGJ FAMILY CYSTEINE CLUSTER PROTEIN"/>
    <property type="match status" value="1"/>
</dbReference>
<dbReference type="EMBL" id="CP007029">
    <property type="protein sequence ID" value="AHE99440.1"/>
    <property type="molecule type" value="Genomic_DNA"/>
</dbReference>
<accession>W0DRF3</accession>
<dbReference type="STRING" id="713585.THITH_15440"/>
<evidence type="ECO:0000313" key="1">
    <source>
        <dbReference type="EMBL" id="AHE99440.1"/>
    </source>
</evidence>
<evidence type="ECO:0008006" key="3">
    <source>
        <dbReference type="Google" id="ProtNLM"/>
    </source>
</evidence>
<reference evidence="1 2" key="1">
    <citation type="submission" date="2013-12" db="EMBL/GenBank/DDBJ databases">
        <authorList>
            <consortium name="DOE Joint Genome Institute"/>
            <person name="Muyzer G."/>
            <person name="Huntemann M."/>
            <person name="Han J."/>
            <person name="Chen A."/>
            <person name="Kyrpides N."/>
            <person name="Mavromatis K."/>
            <person name="Markowitz V."/>
            <person name="Palaniappan K."/>
            <person name="Ivanova N."/>
            <person name="Schaumberg A."/>
            <person name="Pati A."/>
            <person name="Liolios K."/>
            <person name="Nordberg H.P."/>
            <person name="Cantor M.N."/>
            <person name="Hua S.X."/>
            <person name="Woyke T."/>
        </authorList>
    </citation>
    <scope>NUCLEOTIDE SEQUENCE [LARGE SCALE GENOMIC DNA]</scope>
    <source>
        <strain evidence="1 2">ARh 1</strain>
    </source>
</reference>
<sequence length="224" mass="24529">MSRASSFSYRCKACSRCCRDKKIQLNPYELARLALAAELPVVELIERFTVDGVHLRQQPDGTCVLLGPEGCTVHRHRPLVCRLYPLGRIVNPTGERFVRVTPHPRSEGLFGEDGRVSDYLAQQGAPPFMAAADAYYALYLRLAVLPPDGLSALGRMDLLDLETTVDADCRRRGETPPETLEERAEHHVAILAARCGLLLANVSVRGTPGSPLTVPAPGFSDPRA</sequence>
<dbReference type="PANTHER" id="PTHR35866">
    <property type="entry name" value="PUTATIVE-RELATED"/>
    <property type="match status" value="1"/>
</dbReference>
<name>W0DRF3_9GAMM</name>
<dbReference type="HOGENOM" id="CLU_1136618_0_0_6"/>
<gene>
    <name evidence="1" type="ORF">THITH_15440</name>
</gene>
<dbReference type="InterPro" id="IPR005358">
    <property type="entry name" value="Puta_zinc/iron-chelating_dom"/>
</dbReference>
<dbReference type="Pfam" id="PF03692">
    <property type="entry name" value="CxxCxxCC"/>
    <property type="match status" value="1"/>
</dbReference>
<keyword evidence="2" id="KW-1185">Reference proteome</keyword>
<dbReference type="Proteomes" id="UP000005289">
    <property type="component" value="Chromosome"/>
</dbReference>
<evidence type="ECO:0000313" key="2">
    <source>
        <dbReference type="Proteomes" id="UP000005289"/>
    </source>
</evidence>